<evidence type="ECO:0000259" key="1">
    <source>
        <dbReference type="PROSITE" id="PS51186"/>
    </source>
</evidence>
<dbReference type="EMBL" id="JBANRG010000006">
    <property type="protein sequence ID" value="KAK7465495.1"/>
    <property type="molecule type" value="Genomic_DNA"/>
</dbReference>
<comment type="caution">
    <text evidence="2">The sequence shown here is derived from an EMBL/GenBank/DDBJ whole genome shotgun (WGS) entry which is preliminary data.</text>
</comment>
<sequence length="180" mass="20145">MSASDQQRTIRPANTSDAEACAAIYASYVLETAISFESIPPSTLEMAERITTAISRYAWIVLEEAGVIRGYAYAAPYASRQAYDWSCEVSVYLDRGYSRRSGAGRALYEELFKRLEERGFRMLIASITVPNEASLGLHCAMGFEAVGTFKRIGFKNEQWWDVARLQKPLGNEGEPPRPLK</sequence>
<reference evidence="2 3" key="1">
    <citation type="submission" date="2024-01" db="EMBL/GenBank/DDBJ databases">
        <title>A draft genome for the cacao thread blight pathogen Marasmiellus scandens.</title>
        <authorList>
            <person name="Baruah I.K."/>
            <person name="Leung J."/>
            <person name="Bukari Y."/>
            <person name="Amoako-Attah I."/>
            <person name="Meinhardt L.W."/>
            <person name="Bailey B.A."/>
            <person name="Cohen S.P."/>
        </authorList>
    </citation>
    <scope>NUCLEOTIDE SEQUENCE [LARGE SCALE GENOMIC DNA]</scope>
    <source>
        <strain evidence="2 3">GH-19</strain>
    </source>
</reference>
<organism evidence="2 3">
    <name type="scientific">Marasmiellus scandens</name>
    <dbReference type="NCBI Taxonomy" id="2682957"/>
    <lineage>
        <taxon>Eukaryota</taxon>
        <taxon>Fungi</taxon>
        <taxon>Dikarya</taxon>
        <taxon>Basidiomycota</taxon>
        <taxon>Agaricomycotina</taxon>
        <taxon>Agaricomycetes</taxon>
        <taxon>Agaricomycetidae</taxon>
        <taxon>Agaricales</taxon>
        <taxon>Marasmiineae</taxon>
        <taxon>Omphalotaceae</taxon>
        <taxon>Marasmiellus</taxon>
    </lineage>
</organism>
<protein>
    <recommendedName>
        <fullName evidence="1">N-acetyltransferase domain-containing protein</fullName>
    </recommendedName>
</protein>
<dbReference type="CDD" id="cd04301">
    <property type="entry name" value="NAT_SF"/>
    <property type="match status" value="1"/>
</dbReference>
<proteinExistence type="predicted"/>
<dbReference type="PANTHER" id="PTHR43072">
    <property type="entry name" value="N-ACETYLTRANSFERASE"/>
    <property type="match status" value="1"/>
</dbReference>
<keyword evidence="3" id="KW-1185">Reference proteome</keyword>
<dbReference type="PANTHER" id="PTHR43072:SF8">
    <property type="entry name" value="ACYLTRANSFERASE FABY-RELATED"/>
    <property type="match status" value="1"/>
</dbReference>
<feature type="domain" description="N-acetyltransferase" evidence="1">
    <location>
        <begin position="8"/>
        <end position="170"/>
    </location>
</feature>
<dbReference type="InterPro" id="IPR016181">
    <property type="entry name" value="Acyl_CoA_acyltransferase"/>
</dbReference>
<name>A0ABR1JW30_9AGAR</name>
<dbReference type="Pfam" id="PF13420">
    <property type="entry name" value="Acetyltransf_4"/>
    <property type="match status" value="1"/>
</dbReference>
<dbReference type="Gene3D" id="3.40.630.30">
    <property type="match status" value="1"/>
</dbReference>
<evidence type="ECO:0000313" key="3">
    <source>
        <dbReference type="Proteomes" id="UP001498398"/>
    </source>
</evidence>
<accession>A0ABR1JW30</accession>
<gene>
    <name evidence="2" type="ORF">VKT23_005470</name>
</gene>
<evidence type="ECO:0000313" key="2">
    <source>
        <dbReference type="EMBL" id="KAK7465495.1"/>
    </source>
</evidence>
<dbReference type="Proteomes" id="UP001498398">
    <property type="component" value="Unassembled WGS sequence"/>
</dbReference>
<dbReference type="SUPFAM" id="SSF55729">
    <property type="entry name" value="Acyl-CoA N-acyltransferases (Nat)"/>
    <property type="match status" value="1"/>
</dbReference>
<dbReference type="InterPro" id="IPR000182">
    <property type="entry name" value="GNAT_dom"/>
</dbReference>
<dbReference type="PROSITE" id="PS51186">
    <property type="entry name" value="GNAT"/>
    <property type="match status" value="1"/>
</dbReference>